<sequence>MNIKIIVAAHKKYPISAESIYLPVQVGAFQRESIGYQRDDEGENISHKNPNYCELTGLYWAWKNLPSDYLGLVHYRRYFGGSQKGKGMEKVLSDQEAAEILNTTDCILPKKQRYLIETIYSHYDHTHYAQDIQKTRKIIAEYYPEYLNAFDRHMEKRSSHMFNMFIMRRDLADQYCKFLFGILGKLESELDMEAYDPFQARVLGRIGEILLDVWIDTNQINYKEMPMIYLEKINWRKKIIAFLQAKFFHKKYKGSF</sequence>
<reference evidence="2 3" key="1">
    <citation type="submission" date="2016-11" db="EMBL/GenBank/DDBJ databases">
        <title>Description of two novel members of the family Erysipelotrichaceae: Ileibacterium lipovorans gen. nov., sp. nov. and Dubosiella newyorkensis, gen. nov., sp. nov.</title>
        <authorList>
            <person name="Cox L.M."/>
            <person name="Sohn J."/>
            <person name="Tyrrell K.L."/>
            <person name="Citron D.M."/>
            <person name="Lawson P.A."/>
            <person name="Patel N.B."/>
            <person name="Iizumi T."/>
            <person name="Perez-Perez G.I."/>
            <person name="Goldstein E.J."/>
            <person name="Blaser M.J."/>
        </authorList>
    </citation>
    <scope>NUCLEOTIDE SEQUENCE [LARGE SCALE GENOMIC DNA]</scope>
    <source>
        <strain evidence="2 3">NYU-BL-A3</strain>
    </source>
</reference>
<evidence type="ECO:0000259" key="1">
    <source>
        <dbReference type="Pfam" id="PF14393"/>
    </source>
</evidence>
<accession>A0A1U7NDU1</accession>
<dbReference type="AlphaFoldDB" id="A0A1U7NDU1"/>
<protein>
    <submittedName>
        <fullName evidence="2">Exopolysaccharide biosynthesis protein</fullName>
    </submittedName>
</protein>
<dbReference type="RefSeq" id="WP_075820761.1">
    <property type="nucleotide sequence ID" value="NZ_CAPFLH010000088.1"/>
</dbReference>
<dbReference type="EMBL" id="MPJW01000199">
    <property type="protein sequence ID" value="OLU37519.1"/>
    <property type="molecule type" value="Genomic_DNA"/>
</dbReference>
<evidence type="ECO:0000313" key="2">
    <source>
        <dbReference type="EMBL" id="OLU37519.1"/>
    </source>
</evidence>
<dbReference type="Proteomes" id="UP000186341">
    <property type="component" value="Unassembled WGS sequence"/>
</dbReference>
<dbReference type="InterPro" id="IPR025536">
    <property type="entry name" value="DUF4422"/>
</dbReference>
<name>A0A1U7NDU1_9FIRM</name>
<keyword evidence="3" id="KW-1185">Reference proteome</keyword>
<feature type="domain" description="DUF4422" evidence="1">
    <location>
        <begin position="4"/>
        <end position="218"/>
    </location>
</feature>
<dbReference type="Pfam" id="PF14393">
    <property type="entry name" value="DUF4422"/>
    <property type="match status" value="1"/>
</dbReference>
<comment type="caution">
    <text evidence="2">The sequence shown here is derived from an EMBL/GenBank/DDBJ whole genome shotgun (WGS) entry which is preliminary data.</text>
</comment>
<proteinExistence type="predicted"/>
<organism evidence="2 3">
    <name type="scientific">Ileibacterium valens</name>
    <dbReference type="NCBI Taxonomy" id="1862668"/>
    <lineage>
        <taxon>Bacteria</taxon>
        <taxon>Bacillati</taxon>
        <taxon>Bacillota</taxon>
        <taxon>Erysipelotrichia</taxon>
        <taxon>Erysipelotrichales</taxon>
        <taxon>Erysipelotrichaceae</taxon>
        <taxon>Ileibacterium</taxon>
    </lineage>
</organism>
<dbReference type="GeneID" id="82203570"/>
<gene>
    <name evidence="2" type="ORF">BO222_10450</name>
</gene>
<dbReference type="OrthoDB" id="9798746at2"/>
<evidence type="ECO:0000313" key="3">
    <source>
        <dbReference type="Proteomes" id="UP000186341"/>
    </source>
</evidence>